<dbReference type="Proteomes" id="UP000249282">
    <property type="component" value="Unassembled WGS sequence"/>
</dbReference>
<evidence type="ECO:0000313" key="3">
    <source>
        <dbReference type="Proteomes" id="UP000249282"/>
    </source>
</evidence>
<evidence type="ECO:0000313" key="2">
    <source>
        <dbReference type="EMBL" id="PZQ93742.1"/>
    </source>
</evidence>
<evidence type="ECO:0000256" key="1">
    <source>
        <dbReference type="SAM" id="MobiDB-lite"/>
    </source>
</evidence>
<dbReference type="EMBL" id="QFQJ01000002">
    <property type="protein sequence ID" value="PZQ93742.1"/>
    <property type="molecule type" value="Genomic_DNA"/>
</dbReference>
<comment type="caution">
    <text evidence="2">The sequence shown here is derived from an EMBL/GenBank/DDBJ whole genome shotgun (WGS) entry which is preliminary data.</text>
</comment>
<dbReference type="InterPro" id="IPR006522">
    <property type="entry name" value="Phage_virion_morphogenesis"/>
</dbReference>
<reference evidence="2 3" key="1">
    <citation type="submission" date="2017-11" db="EMBL/GenBank/DDBJ databases">
        <title>Infants hospitalized years apart are colonized by the same room-sourced microbial strains.</title>
        <authorList>
            <person name="Brooks B."/>
            <person name="Olm M.R."/>
            <person name="Firek B.A."/>
            <person name="Baker R."/>
            <person name="Thomas B.C."/>
            <person name="Morowitz M.J."/>
            <person name="Banfield J.F."/>
        </authorList>
    </citation>
    <scope>NUCLEOTIDE SEQUENCE [LARGE SCALE GENOMIC DNA]</scope>
    <source>
        <strain evidence="2">S2_003_000_R3_20</strain>
    </source>
</reference>
<name>A0A2W5RY61_ACIJO</name>
<dbReference type="NCBIfam" id="TIGR01635">
    <property type="entry name" value="tail_comp_S"/>
    <property type="match status" value="1"/>
</dbReference>
<feature type="compositionally biased region" description="Polar residues" evidence="1">
    <location>
        <begin position="45"/>
        <end position="55"/>
    </location>
</feature>
<feature type="compositionally biased region" description="Basic residues" evidence="1">
    <location>
        <begin position="56"/>
        <end position="66"/>
    </location>
</feature>
<accession>A0A2W5RY61</accession>
<protein>
    <submittedName>
        <fullName evidence="2">Phage virion morphogenesis protein</fullName>
    </submittedName>
</protein>
<gene>
    <name evidence="2" type="ORF">DI542_00800</name>
</gene>
<organism evidence="2 3">
    <name type="scientific">Acinetobacter johnsonii</name>
    <dbReference type="NCBI Taxonomy" id="40214"/>
    <lineage>
        <taxon>Bacteria</taxon>
        <taxon>Pseudomonadati</taxon>
        <taxon>Pseudomonadota</taxon>
        <taxon>Gammaproteobacteria</taxon>
        <taxon>Moraxellales</taxon>
        <taxon>Moraxellaceae</taxon>
        <taxon>Acinetobacter</taxon>
    </lineage>
</organism>
<dbReference type="AlphaFoldDB" id="A0A2W5RY61"/>
<dbReference type="Pfam" id="PF05069">
    <property type="entry name" value="Phage_tail_S"/>
    <property type="match status" value="1"/>
</dbReference>
<feature type="region of interest" description="Disordered" evidence="1">
    <location>
        <begin position="31"/>
        <end position="66"/>
    </location>
</feature>
<proteinExistence type="predicted"/>
<sequence>MTNNVEELATYLQPYLQRLSVGERAKLSKQIGRDLRKNQGKRISAQKNPDGSTYTPRRKRLREQKGKIKRKMFTKLKNTAHLKLLSNADAIAIGFVGRVARIAQVHQDGLKDRAERGAPSVVYPKRELLGFTDQDLKLIEDSFLKHFNL</sequence>